<organism evidence="2 3">
    <name type="scientific">Ophiobolus disseminans</name>
    <dbReference type="NCBI Taxonomy" id="1469910"/>
    <lineage>
        <taxon>Eukaryota</taxon>
        <taxon>Fungi</taxon>
        <taxon>Dikarya</taxon>
        <taxon>Ascomycota</taxon>
        <taxon>Pezizomycotina</taxon>
        <taxon>Dothideomycetes</taxon>
        <taxon>Pleosporomycetidae</taxon>
        <taxon>Pleosporales</taxon>
        <taxon>Pleosporineae</taxon>
        <taxon>Phaeosphaeriaceae</taxon>
        <taxon>Ophiobolus</taxon>
    </lineage>
</organism>
<gene>
    <name evidence="2" type="ORF">CC86DRAFT_370764</name>
</gene>
<dbReference type="AlphaFoldDB" id="A0A6A6ZYF4"/>
<evidence type="ECO:0000256" key="1">
    <source>
        <dbReference type="SAM" id="Phobius"/>
    </source>
</evidence>
<sequence length="119" mass="14164">MLFPRYDKITEKWLSSELASGKDSILPDPALLHGTRMVSDDRRAVNFEFWRDELLTLKERFDEPRPSSITQFWYDRRNKVQWYTFWIAVLVLCLTIFFGVIQSVEGALQVYKAYHPTQE</sequence>
<evidence type="ECO:0000313" key="3">
    <source>
        <dbReference type="Proteomes" id="UP000799424"/>
    </source>
</evidence>
<dbReference type="OrthoDB" id="5428890at2759"/>
<reference evidence="2" key="1">
    <citation type="journal article" date="2020" name="Stud. Mycol.">
        <title>101 Dothideomycetes genomes: a test case for predicting lifestyles and emergence of pathogens.</title>
        <authorList>
            <person name="Haridas S."/>
            <person name="Albert R."/>
            <person name="Binder M."/>
            <person name="Bloem J."/>
            <person name="Labutti K."/>
            <person name="Salamov A."/>
            <person name="Andreopoulos B."/>
            <person name="Baker S."/>
            <person name="Barry K."/>
            <person name="Bills G."/>
            <person name="Bluhm B."/>
            <person name="Cannon C."/>
            <person name="Castanera R."/>
            <person name="Culley D."/>
            <person name="Daum C."/>
            <person name="Ezra D."/>
            <person name="Gonzalez J."/>
            <person name="Henrissat B."/>
            <person name="Kuo A."/>
            <person name="Liang C."/>
            <person name="Lipzen A."/>
            <person name="Lutzoni F."/>
            <person name="Magnuson J."/>
            <person name="Mondo S."/>
            <person name="Nolan M."/>
            <person name="Ohm R."/>
            <person name="Pangilinan J."/>
            <person name="Park H.-J."/>
            <person name="Ramirez L."/>
            <person name="Alfaro M."/>
            <person name="Sun H."/>
            <person name="Tritt A."/>
            <person name="Yoshinaga Y."/>
            <person name="Zwiers L.-H."/>
            <person name="Turgeon B."/>
            <person name="Goodwin S."/>
            <person name="Spatafora J."/>
            <person name="Crous P."/>
            <person name="Grigoriev I."/>
        </authorList>
    </citation>
    <scope>NUCLEOTIDE SEQUENCE</scope>
    <source>
        <strain evidence="2">CBS 113818</strain>
    </source>
</reference>
<keyword evidence="1" id="KW-0472">Membrane</keyword>
<keyword evidence="1" id="KW-1133">Transmembrane helix</keyword>
<keyword evidence="3" id="KW-1185">Reference proteome</keyword>
<proteinExistence type="predicted"/>
<dbReference type="EMBL" id="MU006227">
    <property type="protein sequence ID" value="KAF2825903.1"/>
    <property type="molecule type" value="Genomic_DNA"/>
</dbReference>
<accession>A0A6A6ZYF4</accession>
<protein>
    <submittedName>
        <fullName evidence="2">Uncharacterized protein</fullName>
    </submittedName>
</protein>
<keyword evidence="1" id="KW-0812">Transmembrane</keyword>
<feature type="transmembrane region" description="Helical" evidence="1">
    <location>
        <begin position="82"/>
        <end position="101"/>
    </location>
</feature>
<name>A0A6A6ZYF4_9PLEO</name>
<dbReference type="Proteomes" id="UP000799424">
    <property type="component" value="Unassembled WGS sequence"/>
</dbReference>
<evidence type="ECO:0000313" key="2">
    <source>
        <dbReference type="EMBL" id="KAF2825903.1"/>
    </source>
</evidence>